<dbReference type="Pfam" id="PF10545">
    <property type="entry name" value="MADF_DNA_bdg"/>
    <property type="match status" value="1"/>
</dbReference>
<comment type="caution">
    <text evidence="2">The sequence shown here is derived from an EMBL/GenBank/DDBJ whole genome shotgun (WGS) entry which is preliminary data.</text>
</comment>
<dbReference type="PANTHER" id="PTHR12243:SF67">
    <property type="entry name" value="COREPRESSOR OF PANGOLIN, ISOFORM A-RELATED"/>
    <property type="match status" value="1"/>
</dbReference>
<dbReference type="OrthoDB" id="8881252at2759"/>
<dbReference type="AlphaFoldDB" id="A0A9Q1CP53"/>
<reference evidence="2" key="1">
    <citation type="submission" date="2021-10" db="EMBL/GenBank/DDBJ databases">
        <title>Tropical sea cucumber genome reveals ecological adaptation and Cuvierian tubules defense mechanism.</title>
        <authorList>
            <person name="Chen T."/>
        </authorList>
    </citation>
    <scope>NUCLEOTIDE SEQUENCE</scope>
    <source>
        <strain evidence="2">Nanhai2018</strain>
        <tissue evidence="2">Muscle</tissue>
    </source>
</reference>
<dbReference type="SMART" id="SM00595">
    <property type="entry name" value="MADF"/>
    <property type="match status" value="1"/>
</dbReference>
<proteinExistence type="predicted"/>
<dbReference type="EMBL" id="JAIZAY010000001">
    <property type="protein sequence ID" value="KAJ8049352.1"/>
    <property type="molecule type" value="Genomic_DNA"/>
</dbReference>
<sequence>MWEQRPVLYNCASKSYSDRNARTKALEEIAEAVGTTVSEVQKRIGTLRTQYTRHTKQPPSVSEWRKKTKRQEWVIRMLAFLAPYVKKRTSVSNFEINNSERWLDEVEGSVENDQRVDTFSQKRA</sequence>
<evidence type="ECO:0000313" key="2">
    <source>
        <dbReference type="EMBL" id="KAJ8049352.1"/>
    </source>
</evidence>
<dbReference type="Proteomes" id="UP001152320">
    <property type="component" value="Chromosome 1"/>
</dbReference>
<dbReference type="PROSITE" id="PS51029">
    <property type="entry name" value="MADF"/>
    <property type="match status" value="1"/>
</dbReference>
<accession>A0A9Q1CP53</accession>
<name>A0A9Q1CP53_HOLLE</name>
<feature type="domain" description="MADF" evidence="1">
    <location>
        <begin position="1"/>
        <end position="86"/>
    </location>
</feature>
<gene>
    <name evidence="2" type="ORF">HOLleu_02065</name>
</gene>
<dbReference type="InterPro" id="IPR039353">
    <property type="entry name" value="TF_Adf1"/>
</dbReference>
<organism evidence="2 3">
    <name type="scientific">Holothuria leucospilota</name>
    <name type="common">Black long sea cucumber</name>
    <name type="synonym">Mertensiothuria leucospilota</name>
    <dbReference type="NCBI Taxonomy" id="206669"/>
    <lineage>
        <taxon>Eukaryota</taxon>
        <taxon>Metazoa</taxon>
        <taxon>Echinodermata</taxon>
        <taxon>Eleutherozoa</taxon>
        <taxon>Echinozoa</taxon>
        <taxon>Holothuroidea</taxon>
        <taxon>Aspidochirotacea</taxon>
        <taxon>Aspidochirotida</taxon>
        <taxon>Holothuriidae</taxon>
        <taxon>Holothuria</taxon>
    </lineage>
</organism>
<evidence type="ECO:0000259" key="1">
    <source>
        <dbReference type="PROSITE" id="PS51029"/>
    </source>
</evidence>
<dbReference type="PANTHER" id="PTHR12243">
    <property type="entry name" value="MADF DOMAIN TRANSCRIPTION FACTOR"/>
    <property type="match status" value="1"/>
</dbReference>
<dbReference type="InterPro" id="IPR006578">
    <property type="entry name" value="MADF-dom"/>
</dbReference>
<evidence type="ECO:0000313" key="3">
    <source>
        <dbReference type="Proteomes" id="UP001152320"/>
    </source>
</evidence>
<keyword evidence="3" id="KW-1185">Reference proteome</keyword>
<protein>
    <recommendedName>
        <fullName evidence="1">MADF domain-containing protein</fullName>
    </recommendedName>
</protein>